<accession>A0A1H4B7H5</accession>
<dbReference type="STRING" id="89524.SAMN05444370_10558"/>
<reference evidence="1 2" key="1">
    <citation type="submission" date="2016-10" db="EMBL/GenBank/DDBJ databases">
        <authorList>
            <person name="de Groot N.N."/>
        </authorList>
    </citation>
    <scope>NUCLEOTIDE SEQUENCE [LARGE SCALE GENOMIC DNA]</scope>
    <source>
        <strain evidence="1 2">DSM 15345</strain>
    </source>
</reference>
<dbReference type="OrthoDB" id="7165680at2"/>
<dbReference type="AlphaFoldDB" id="A0A1H4B7H5"/>
<proteinExistence type="predicted"/>
<protein>
    <recommendedName>
        <fullName evidence="3">Cell division protein FtsL</fullName>
    </recommendedName>
</protein>
<dbReference type="RefSeq" id="WP_093252870.1">
    <property type="nucleotide sequence ID" value="NZ_FNQM01000005.1"/>
</dbReference>
<sequence length="115" mass="12214">MRGPLYFAAAAMVAASAVWAYRVNYAAQAGLDRVAALRGEIRREREAIVVLRAEIAHLSAPDRLRRLAAANGTELALAPLSADAFAAFDALPTPPPEAFWARADPAVFMAPEAAP</sequence>
<evidence type="ECO:0008006" key="3">
    <source>
        <dbReference type="Google" id="ProtNLM"/>
    </source>
</evidence>
<gene>
    <name evidence="1" type="ORF">SAMN05444370_10558</name>
</gene>
<dbReference type="Proteomes" id="UP000198703">
    <property type="component" value="Unassembled WGS sequence"/>
</dbReference>
<keyword evidence="2" id="KW-1185">Reference proteome</keyword>
<evidence type="ECO:0000313" key="1">
    <source>
        <dbReference type="EMBL" id="SEA44056.1"/>
    </source>
</evidence>
<evidence type="ECO:0000313" key="2">
    <source>
        <dbReference type="Proteomes" id="UP000198703"/>
    </source>
</evidence>
<name>A0A1H4B7H5_9RHOB</name>
<organism evidence="1 2">
    <name type="scientific">Rubrimonas cliftonensis</name>
    <dbReference type="NCBI Taxonomy" id="89524"/>
    <lineage>
        <taxon>Bacteria</taxon>
        <taxon>Pseudomonadati</taxon>
        <taxon>Pseudomonadota</taxon>
        <taxon>Alphaproteobacteria</taxon>
        <taxon>Rhodobacterales</taxon>
        <taxon>Paracoccaceae</taxon>
        <taxon>Rubrimonas</taxon>
    </lineage>
</organism>
<dbReference type="EMBL" id="FNQM01000005">
    <property type="protein sequence ID" value="SEA44056.1"/>
    <property type="molecule type" value="Genomic_DNA"/>
</dbReference>